<evidence type="ECO:0000313" key="3">
    <source>
        <dbReference type="Proteomes" id="UP000321691"/>
    </source>
</evidence>
<proteinExistence type="predicted"/>
<dbReference type="EMBL" id="BJZI01000002">
    <property type="protein sequence ID" value="GEO65681.1"/>
    <property type="molecule type" value="Genomic_DNA"/>
</dbReference>
<protein>
    <recommendedName>
        <fullName evidence="4">WxL domain-containing protein</fullName>
    </recommendedName>
</protein>
<sequence length="261" mass="28818">MRHHLALKFLIMISVCVIMGSIPNRAVGATTTEPSITRGWTDIFTSIRKLLNRLNPLAQKQIKNELEKAKNDGNAEKINQINQAAKGEAEREKNQQATHYFGFASAPGKQIQQTPDFKFKSTTVTSKEVKLSNIPQTDFLSQRDTEAVYSSPIGISNFRNQPVKFSLYMDLSPFTTSGPTPRTLPDATMHLQPTSPEGPSGATASKYNLSVNGRIALANQVSVPPQKTWTLNLNQPTLELPRVIYAGDYQATITYTIVLAP</sequence>
<organism evidence="2 3">
    <name type="scientific">Levilactobacillus spicheri</name>
    <dbReference type="NCBI Taxonomy" id="216463"/>
    <lineage>
        <taxon>Bacteria</taxon>
        <taxon>Bacillati</taxon>
        <taxon>Bacillota</taxon>
        <taxon>Bacilli</taxon>
        <taxon>Lactobacillales</taxon>
        <taxon>Lactobacillaceae</taxon>
        <taxon>Levilactobacillus</taxon>
    </lineage>
</organism>
<evidence type="ECO:0008006" key="4">
    <source>
        <dbReference type="Google" id="ProtNLM"/>
    </source>
</evidence>
<feature type="chain" id="PRO_5047478143" description="WxL domain-containing protein" evidence="1">
    <location>
        <begin position="27"/>
        <end position="261"/>
    </location>
</feature>
<keyword evidence="1" id="KW-0732">Signal</keyword>
<dbReference type="RefSeq" id="WP_056963401.1">
    <property type="nucleotide sequence ID" value="NZ_BJZI01000002.1"/>
</dbReference>
<keyword evidence="3" id="KW-1185">Reference proteome</keyword>
<name>A0ABQ0WL30_9LACO</name>
<comment type="caution">
    <text evidence="2">The sequence shown here is derived from an EMBL/GenBank/DDBJ whole genome shotgun (WGS) entry which is preliminary data.</text>
</comment>
<dbReference type="Proteomes" id="UP000321691">
    <property type="component" value="Unassembled WGS sequence"/>
</dbReference>
<feature type="signal peptide" evidence="1">
    <location>
        <begin position="1"/>
        <end position="26"/>
    </location>
</feature>
<evidence type="ECO:0000256" key="1">
    <source>
        <dbReference type="SAM" id="SignalP"/>
    </source>
</evidence>
<gene>
    <name evidence="2" type="ORF">LSP04_01000</name>
</gene>
<accession>A0ABQ0WL30</accession>
<reference evidence="2 3" key="1">
    <citation type="submission" date="2019-07" db="EMBL/GenBank/DDBJ databases">
        <title>Whole genome shotgun sequence of Lactobacillus spicheri NBRC 107155.</title>
        <authorList>
            <person name="Hosoyama A."/>
            <person name="Uohara A."/>
            <person name="Ohji S."/>
            <person name="Ichikawa N."/>
        </authorList>
    </citation>
    <scope>NUCLEOTIDE SEQUENCE [LARGE SCALE GENOMIC DNA]</scope>
    <source>
        <strain evidence="2 3">NBRC 107155</strain>
    </source>
</reference>
<evidence type="ECO:0000313" key="2">
    <source>
        <dbReference type="EMBL" id="GEO65681.1"/>
    </source>
</evidence>